<dbReference type="EMBL" id="JARK01001504">
    <property type="protein sequence ID" value="EYB94669.1"/>
    <property type="molecule type" value="Genomic_DNA"/>
</dbReference>
<evidence type="ECO:0000313" key="1">
    <source>
        <dbReference type="EMBL" id="EYB94669.1"/>
    </source>
</evidence>
<proteinExistence type="predicted"/>
<dbReference type="InterPro" id="IPR045860">
    <property type="entry name" value="Snake_toxin-like_sf"/>
</dbReference>
<dbReference type="PANTHER" id="PTHR34721">
    <property type="entry name" value="PROTEIN CBG09734"/>
    <property type="match status" value="1"/>
</dbReference>
<name>A0A016SWF9_9BILA</name>
<dbReference type="PANTHER" id="PTHR34721:SF3">
    <property type="entry name" value="ACTIVIN_RECP DOMAIN-CONTAINING PROTEIN-RELATED"/>
    <property type="match status" value="1"/>
</dbReference>
<sequence length="151" mass="16545">MFTGGEIPGLFTVKKNVYHERDLVDLGDRRRRTNLRYSVAGMTSFRTIALLSAVIGVTNAITCYSGTTSNNERPSKTQECNSQFCTQIVMTVKGNTATVYGCDQTELCKNEGCFSSYGDSQVCCCGKDQCNSSSKLSALFALLPVVFLKLF</sequence>
<protein>
    <recommendedName>
        <fullName evidence="3">ET module</fullName>
    </recommendedName>
</protein>
<reference evidence="2" key="1">
    <citation type="journal article" date="2015" name="Nat. Genet.">
        <title>The genome and transcriptome of the zoonotic hookworm Ancylostoma ceylanicum identify infection-specific gene families.</title>
        <authorList>
            <person name="Schwarz E.M."/>
            <person name="Hu Y."/>
            <person name="Antoshechkin I."/>
            <person name="Miller M.M."/>
            <person name="Sternberg P.W."/>
            <person name="Aroian R.V."/>
        </authorList>
    </citation>
    <scope>NUCLEOTIDE SEQUENCE</scope>
    <source>
        <strain evidence="2">HY135</strain>
    </source>
</reference>
<dbReference type="OrthoDB" id="5866529at2759"/>
<accession>A0A016SWF9</accession>
<dbReference type="Proteomes" id="UP000024635">
    <property type="component" value="Unassembled WGS sequence"/>
</dbReference>
<dbReference type="AlphaFoldDB" id="A0A016SWF9"/>
<evidence type="ECO:0000313" key="2">
    <source>
        <dbReference type="Proteomes" id="UP000024635"/>
    </source>
</evidence>
<comment type="caution">
    <text evidence="1">The sequence shown here is derived from an EMBL/GenBank/DDBJ whole genome shotgun (WGS) entry which is preliminary data.</text>
</comment>
<organism evidence="1 2">
    <name type="scientific">Ancylostoma ceylanicum</name>
    <dbReference type="NCBI Taxonomy" id="53326"/>
    <lineage>
        <taxon>Eukaryota</taxon>
        <taxon>Metazoa</taxon>
        <taxon>Ecdysozoa</taxon>
        <taxon>Nematoda</taxon>
        <taxon>Chromadorea</taxon>
        <taxon>Rhabditida</taxon>
        <taxon>Rhabditina</taxon>
        <taxon>Rhabditomorpha</taxon>
        <taxon>Strongyloidea</taxon>
        <taxon>Ancylostomatidae</taxon>
        <taxon>Ancylostomatinae</taxon>
        <taxon>Ancylostoma</taxon>
    </lineage>
</organism>
<evidence type="ECO:0008006" key="3">
    <source>
        <dbReference type="Google" id="ProtNLM"/>
    </source>
</evidence>
<dbReference type="SUPFAM" id="SSF57302">
    <property type="entry name" value="Snake toxin-like"/>
    <property type="match status" value="1"/>
</dbReference>
<keyword evidence="2" id="KW-1185">Reference proteome</keyword>
<gene>
    <name evidence="1" type="primary">Acey_s0168.g164</name>
    <name evidence="1" type="ORF">Y032_0168g164</name>
</gene>